<reference evidence="3" key="1">
    <citation type="submission" date="2023-03" db="EMBL/GenBank/DDBJ databases">
        <title>Edaphobacter sp.</title>
        <authorList>
            <person name="Huber K.J."/>
            <person name="Papendorf J."/>
            <person name="Pilke C."/>
            <person name="Bunk B."/>
            <person name="Sproeer C."/>
            <person name="Pester M."/>
        </authorList>
    </citation>
    <scope>NUCLEOTIDE SEQUENCE</scope>
    <source>
        <strain evidence="3">DSM 109919</strain>
    </source>
</reference>
<evidence type="ECO:0000256" key="1">
    <source>
        <dbReference type="SAM" id="Coils"/>
    </source>
</evidence>
<keyword evidence="2" id="KW-0732">Signal</keyword>
<keyword evidence="1" id="KW-0175">Coiled coil</keyword>
<feature type="signal peptide" evidence="2">
    <location>
        <begin position="1"/>
        <end position="28"/>
    </location>
</feature>
<dbReference type="RefSeq" id="WP_348266258.1">
    <property type="nucleotide sequence ID" value="NZ_CP121194.1"/>
</dbReference>
<sequence>MPEPRKDQYLRALLFAVLSMALASSAHSQDLVHVDGVTPECVHNQRYQVQHPGPGTLFPTPQYGYCKGTIQNKCATSTNVAVSGTFYQEIPNACVGTFTSWADLQAQQATSISDLKQQLQEQLNILKADIKRLSDANDALTKRLNDAEARLKKLEQPK</sequence>
<dbReference type="EMBL" id="CP121194">
    <property type="protein sequence ID" value="XBH08748.1"/>
    <property type="molecule type" value="Genomic_DNA"/>
</dbReference>
<evidence type="ECO:0000256" key="2">
    <source>
        <dbReference type="SAM" id="SignalP"/>
    </source>
</evidence>
<evidence type="ECO:0000313" key="3">
    <source>
        <dbReference type="EMBL" id="XBH08748.1"/>
    </source>
</evidence>
<feature type="chain" id="PRO_5043526227" evidence="2">
    <location>
        <begin position="29"/>
        <end position="158"/>
    </location>
</feature>
<gene>
    <name evidence="3" type="ORF">P4G45_09585</name>
</gene>
<organism evidence="3">
    <name type="scientific">Edaphobacter paludis</name>
    <dbReference type="NCBI Taxonomy" id="3035702"/>
    <lineage>
        <taxon>Bacteria</taxon>
        <taxon>Pseudomonadati</taxon>
        <taxon>Acidobacteriota</taxon>
        <taxon>Terriglobia</taxon>
        <taxon>Terriglobales</taxon>
        <taxon>Acidobacteriaceae</taxon>
        <taxon>Edaphobacter</taxon>
    </lineage>
</organism>
<proteinExistence type="predicted"/>
<dbReference type="KEGG" id="epl:P4G45_09585"/>
<dbReference type="AlphaFoldDB" id="A0AAU7CUM8"/>
<name>A0AAU7CUM8_9BACT</name>
<protein>
    <submittedName>
        <fullName evidence="3">Uncharacterized protein</fullName>
    </submittedName>
</protein>
<accession>A0AAU7CUM8</accession>
<feature type="coiled-coil region" evidence="1">
    <location>
        <begin position="109"/>
        <end position="157"/>
    </location>
</feature>